<protein>
    <submittedName>
        <fullName evidence="3">cGMP-specific 3',5'-cyclic phosphodiesterase-like</fullName>
    </submittedName>
</protein>
<evidence type="ECO:0000313" key="3">
    <source>
        <dbReference type="RefSeq" id="XP_014667956.1"/>
    </source>
</evidence>
<dbReference type="SMART" id="SM00065">
    <property type="entry name" value="GAF"/>
    <property type="match status" value="1"/>
</dbReference>
<organism evidence="2 3">
    <name type="scientific">Priapulus caudatus</name>
    <name type="common">Priapulid worm</name>
    <dbReference type="NCBI Taxonomy" id="37621"/>
    <lineage>
        <taxon>Eukaryota</taxon>
        <taxon>Metazoa</taxon>
        <taxon>Ecdysozoa</taxon>
        <taxon>Scalidophora</taxon>
        <taxon>Priapulida</taxon>
        <taxon>Priapulimorpha</taxon>
        <taxon>Priapulimorphida</taxon>
        <taxon>Priapulidae</taxon>
        <taxon>Priapulus</taxon>
    </lineage>
</organism>
<gene>
    <name evidence="3" type="primary">LOC106809406</name>
</gene>
<name>A0ABM1E6Y5_PRICU</name>
<accession>A0ABM1E6Y5</accession>
<dbReference type="Gene3D" id="3.30.450.40">
    <property type="match status" value="2"/>
</dbReference>
<dbReference type="GeneID" id="106809406"/>
<dbReference type="Pfam" id="PF01590">
    <property type="entry name" value="GAF"/>
    <property type="match status" value="1"/>
</dbReference>
<proteinExistence type="predicted"/>
<evidence type="ECO:0000313" key="2">
    <source>
        <dbReference type="Proteomes" id="UP000695022"/>
    </source>
</evidence>
<evidence type="ECO:0000259" key="1">
    <source>
        <dbReference type="SMART" id="SM00065"/>
    </source>
</evidence>
<dbReference type="Proteomes" id="UP000695022">
    <property type="component" value="Unplaced"/>
</dbReference>
<keyword evidence="2" id="KW-1185">Reference proteome</keyword>
<dbReference type="PANTHER" id="PTHR11347">
    <property type="entry name" value="CYCLIC NUCLEOTIDE PHOSPHODIESTERASE"/>
    <property type="match status" value="1"/>
</dbReference>
<reference evidence="3" key="1">
    <citation type="submission" date="2025-08" db="UniProtKB">
        <authorList>
            <consortium name="RefSeq"/>
        </authorList>
    </citation>
    <scope>IDENTIFICATION</scope>
</reference>
<dbReference type="SUPFAM" id="SSF55781">
    <property type="entry name" value="GAF domain-like"/>
    <property type="match status" value="2"/>
</dbReference>
<dbReference type="InterPro" id="IPR003018">
    <property type="entry name" value="GAF"/>
</dbReference>
<feature type="domain" description="GAF" evidence="1">
    <location>
        <begin position="122"/>
        <end position="283"/>
    </location>
</feature>
<dbReference type="InterPro" id="IPR029016">
    <property type="entry name" value="GAF-like_dom_sf"/>
</dbReference>
<sequence>MSESKEPKEAALTEEAVSAYLLKNTKFCRQWFVKNGTKQIFDQWLTKGSDIGNDNRPSLVRSETDLSDKYVSHHSALLASSKFQELLLQRHQNVKQNKAKLKQLEEKELIMELIRDVASELDINILCHKILINVSLLTNSDRGSLFLAEGPKDNRVLVAKLFDVTTNSTVEEVIIPEGKAIRIPFGVGIAGHVAHTSETVNIKDAYEDPRFNQEIDMKTGYKTHSILCLPIRNYEGEVIGVAQIINKQIGTHEFTDHDEKIFRTYLTFCGIGIQNAQLFDMSVREYKRNRLLLQLAKGIFEEQTDLDVLIRKIMVESIGLLKCERCCVYLVDIATSKEQEVTFSKCFELLEDNPSELIRPSNVLRNKSYNGLIAKHVALKEEVRK</sequence>
<dbReference type="RefSeq" id="XP_014667956.1">
    <property type="nucleotide sequence ID" value="XM_014812470.1"/>
</dbReference>